<keyword evidence="1" id="KW-0472">Membrane</keyword>
<dbReference type="EMBL" id="JAFIQS010000007">
    <property type="protein sequence ID" value="KAG5167679.1"/>
    <property type="molecule type" value="Genomic_DNA"/>
</dbReference>
<comment type="caution">
    <text evidence="2">The sequence shown here is derived from an EMBL/GenBank/DDBJ whole genome shotgun (WGS) entry which is preliminary data.</text>
</comment>
<proteinExistence type="predicted"/>
<name>A0A8H7XXV9_PSICU</name>
<feature type="transmembrane region" description="Helical" evidence="1">
    <location>
        <begin position="145"/>
        <end position="167"/>
    </location>
</feature>
<protein>
    <submittedName>
        <fullName evidence="2">Uncharacterized protein</fullName>
    </submittedName>
</protein>
<feature type="transmembrane region" description="Helical" evidence="1">
    <location>
        <begin position="65"/>
        <end position="90"/>
    </location>
</feature>
<feature type="transmembrane region" description="Helical" evidence="1">
    <location>
        <begin position="182"/>
        <end position="201"/>
    </location>
</feature>
<organism evidence="2">
    <name type="scientific">Psilocybe cubensis</name>
    <name type="common">Psychedelic mushroom</name>
    <name type="synonym">Stropharia cubensis</name>
    <dbReference type="NCBI Taxonomy" id="181762"/>
    <lineage>
        <taxon>Eukaryota</taxon>
        <taxon>Fungi</taxon>
        <taxon>Dikarya</taxon>
        <taxon>Basidiomycota</taxon>
        <taxon>Agaricomycotina</taxon>
        <taxon>Agaricomycetes</taxon>
        <taxon>Agaricomycetidae</taxon>
        <taxon>Agaricales</taxon>
        <taxon>Agaricineae</taxon>
        <taxon>Strophariaceae</taxon>
        <taxon>Psilocybe</taxon>
    </lineage>
</organism>
<reference evidence="2" key="1">
    <citation type="submission" date="2021-02" db="EMBL/GenBank/DDBJ databases">
        <title>Psilocybe cubensis genome.</title>
        <authorList>
            <person name="Mckernan K.J."/>
            <person name="Crawford S."/>
            <person name="Trippe A."/>
            <person name="Kane L.T."/>
            <person name="Mclaughlin S."/>
        </authorList>
    </citation>
    <scope>NUCLEOTIDE SEQUENCE [LARGE SCALE GENOMIC DNA]</scope>
    <source>
        <strain evidence="2">MGC-MH-2018</strain>
    </source>
</reference>
<evidence type="ECO:0000313" key="2">
    <source>
        <dbReference type="EMBL" id="KAG5167679.1"/>
    </source>
</evidence>
<keyword evidence="1" id="KW-0812">Transmembrane</keyword>
<feature type="transmembrane region" description="Helical" evidence="1">
    <location>
        <begin position="102"/>
        <end position="124"/>
    </location>
</feature>
<keyword evidence="1" id="KW-1133">Transmembrane helix</keyword>
<gene>
    <name evidence="2" type="ORF">JR316_008031</name>
</gene>
<accession>A0A8H7XXV9</accession>
<evidence type="ECO:0000256" key="1">
    <source>
        <dbReference type="SAM" id="Phobius"/>
    </source>
</evidence>
<sequence length="247" mass="26856">MDTVFVGDKKRVLGTEGSTPPVVGGTDAVGHVESGLGLGAGDERYGMSSKTESEAIDLARHGRRVIPYCVAFLLEYLFFAAVILEIFFSVEWNKGEVKTIQVVYMFYELFVILGVLILASPIGFRYTTTDPNSNHLRIPTAVHITNMQTCIVINAVGAGYAAFVLLFPNSQISPGANIPRGMIVPVFVFALGTAYTCAKILRSERENLKVYQRLDGEENMSIPSGGGCNVSIWVPWNAKVVIVKIGC</sequence>
<dbReference type="AlphaFoldDB" id="A0A8H7XXV9"/>